<name>A0ABN9LJN2_9NEOB</name>
<keyword evidence="3" id="KW-1185">Reference proteome</keyword>
<dbReference type="EMBL" id="CAUEEQ010021472">
    <property type="protein sequence ID" value="CAJ0943614.1"/>
    <property type="molecule type" value="Genomic_DNA"/>
</dbReference>
<evidence type="ECO:0000259" key="1">
    <source>
        <dbReference type="PROSITE" id="PS50200"/>
    </source>
</evidence>
<dbReference type="SMART" id="SM00314">
    <property type="entry name" value="RA"/>
    <property type="match status" value="1"/>
</dbReference>
<dbReference type="InterPro" id="IPR000159">
    <property type="entry name" value="RA_dom"/>
</dbReference>
<dbReference type="PANTHER" id="PTHR15286">
    <property type="entry name" value="RAS-ASSOCIATING DOMAIN CONTAINING PROTEIN"/>
    <property type="match status" value="1"/>
</dbReference>
<dbReference type="Gene3D" id="3.10.20.90">
    <property type="entry name" value="Phosphatidylinositol 3-kinase Catalytic Subunit, Chain A, domain 1"/>
    <property type="match status" value="1"/>
</dbReference>
<protein>
    <recommendedName>
        <fullName evidence="1">Ras-associating domain-containing protein</fullName>
    </recommendedName>
</protein>
<dbReference type="Proteomes" id="UP001176940">
    <property type="component" value="Unassembled WGS sequence"/>
</dbReference>
<dbReference type="InterPro" id="IPR033631">
    <property type="entry name" value="RASSF7_RA"/>
</dbReference>
<proteinExistence type="predicted"/>
<dbReference type="InterPro" id="IPR029071">
    <property type="entry name" value="Ubiquitin-like_domsf"/>
</dbReference>
<evidence type="ECO:0000313" key="3">
    <source>
        <dbReference type="Proteomes" id="UP001176940"/>
    </source>
</evidence>
<evidence type="ECO:0000313" key="2">
    <source>
        <dbReference type="EMBL" id="CAJ0943614.1"/>
    </source>
</evidence>
<dbReference type="InterPro" id="IPR033593">
    <property type="entry name" value="N-RASSF"/>
</dbReference>
<reference evidence="2" key="1">
    <citation type="submission" date="2023-07" db="EMBL/GenBank/DDBJ databases">
        <authorList>
            <person name="Stuckert A."/>
        </authorList>
    </citation>
    <scope>NUCLEOTIDE SEQUENCE</scope>
</reference>
<dbReference type="PROSITE" id="PS50200">
    <property type="entry name" value="RA"/>
    <property type="match status" value="1"/>
</dbReference>
<dbReference type="Pfam" id="PF00788">
    <property type="entry name" value="RA"/>
    <property type="match status" value="1"/>
</dbReference>
<dbReference type="SUPFAM" id="SSF54236">
    <property type="entry name" value="Ubiquitin-like"/>
    <property type="match status" value="1"/>
</dbReference>
<sequence>MVTNHVCLPDGLHLGNCYEILNGPSSILPSRLCGSKLSVYIMELKVWVDGVQRVVCGVTEQTSCQDVVIALAQAIGQTGRYVLIQTLREKERQLLPHEKPLEFLSKSGQYANDVHFVLKRTGPSLTERPLQTVFFLLQKELLSGLVCLLILGPIVQKLQGQKNPKNL</sequence>
<dbReference type="CDD" id="cd16135">
    <property type="entry name" value="RA_RASSF7"/>
    <property type="match status" value="1"/>
</dbReference>
<dbReference type="PANTHER" id="PTHR15286:SF11">
    <property type="entry name" value="RAS ASSOCIATION DOMAIN-CONTAINING PROTEIN 7"/>
    <property type="match status" value="1"/>
</dbReference>
<organism evidence="2 3">
    <name type="scientific">Ranitomeya imitator</name>
    <name type="common">mimic poison frog</name>
    <dbReference type="NCBI Taxonomy" id="111125"/>
    <lineage>
        <taxon>Eukaryota</taxon>
        <taxon>Metazoa</taxon>
        <taxon>Chordata</taxon>
        <taxon>Craniata</taxon>
        <taxon>Vertebrata</taxon>
        <taxon>Euteleostomi</taxon>
        <taxon>Amphibia</taxon>
        <taxon>Batrachia</taxon>
        <taxon>Anura</taxon>
        <taxon>Neobatrachia</taxon>
        <taxon>Hyloidea</taxon>
        <taxon>Dendrobatidae</taxon>
        <taxon>Dendrobatinae</taxon>
        <taxon>Ranitomeya</taxon>
    </lineage>
</organism>
<gene>
    <name evidence="2" type="ORF">RIMI_LOCUS10066584</name>
</gene>
<feature type="domain" description="Ras-associating" evidence="1">
    <location>
        <begin position="44"/>
        <end position="123"/>
    </location>
</feature>
<comment type="caution">
    <text evidence="2">The sequence shown here is derived from an EMBL/GenBank/DDBJ whole genome shotgun (WGS) entry which is preliminary data.</text>
</comment>
<accession>A0ABN9LJN2</accession>